<dbReference type="InterPro" id="IPR010559">
    <property type="entry name" value="Sig_transdc_His_kin_internal"/>
</dbReference>
<name>A0A6M0ICP2_9BACT</name>
<keyword evidence="5" id="KW-1185">Reference proteome</keyword>
<gene>
    <name evidence="4" type="ORF">GK091_01845</name>
</gene>
<evidence type="ECO:0000313" key="5">
    <source>
        <dbReference type="Proteomes" id="UP000477386"/>
    </source>
</evidence>
<keyword evidence="4" id="KW-0808">Transferase</keyword>
<proteinExistence type="predicted"/>
<sequence>MNKKVSLIAIHLFGCLTFLALPYIIDDDGLSKVAELAYNPHEQRNLLSYLLTIAFFYTNFYVLIPQFFFARNYIVYSLTVLGCFLIIEQTLTSINRRGLSLKPQRQEQLPPPPPDQLGYQPPFNPGGRPPMPPNGFPQPRQSQQPGLPPEISQTFFLFLIGFLLSLAIRVNNRWRETEREKLNTELSYLKAQINPHFLFNTLNSIYSLALEQSDRTAEAITRLSSLMRYVIQDAAVKQVPLAKELEYISHYVALQKIRLDETVQIDFSISGQPNGHQIAPLILISFIENAFKYGVNPSDDSHIQISLSVQANELHCHVFNKKVRISQDTVTTSGIGLANTQARLQLVYPKQHQLQINDQPADFTVDLYLTLT</sequence>
<dbReference type="InterPro" id="IPR050640">
    <property type="entry name" value="Bact_2-comp_sensor_kinase"/>
</dbReference>
<dbReference type="Pfam" id="PF06580">
    <property type="entry name" value="His_kinase"/>
    <property type="match status" value="1"/>
</dbReference>
<evidence type="ECO:0000256" key="2">
    <source>
        <dbReference type="SAM" id="Phobius"/>
    </source>
</evidence>
<evidence type="ECO:0000256" key="1">
    <source>
        <dbReference type="SAM" id="MobiDB-lite"/>
    </source>
</evidence>
<evidence type="ECO:0000259" key="3">
    <source>
        <dbReference type="Pfam" id="PF06580"/>
    </source>
</evidence>
<dbReference type="GO" id="GO:0000155">
    <property type="term" value="F:phosphorelay sensor kinase activity"/>
    <property type="evidence" value="ECO:0007669"/>
    <property type="project" value="InterPro"/>
</dbReference>
<dbReference type="Gene3D" id="3.30.565.10">
    <property type="entry name" value="Histidine kinase-like ATPase, C-terminal domain"/>
    <property type="match status" value="1"/>
</dbReference>
<comment type="caution">
    <text evidence="4">The sequence shown here is derived from an EMBL/GenBank/DDBJ whole genome shotgun (WGS) entry which is preliminary data.</text>
</comment>
<dbReference type="InterPro" id="IPR036890">
    <property type="entry name" value="HATPase_C_sf"/>
</dbReference>
<dbReference type="PANTHER" id="PTHR34220:SF7">
    <property type="entry name" value="SENSOR HISTIDINE KINASE YPDA"/>
    <property type="match status" value="1"/>
</dbReference>
<feature type="region of interest" description="Disordered" evidence="1">
    <location>
        <begin position="102"/>
        <end position="146"/>
    </location>
</feature>
<dbReference type="GO" id="GO:0016020">
    <property type="term" value="C:membrane"/>
    <property type="evidence" value="ECO:0007669"/>
    <property type="project" value="InterPro"/>
</dbReference>
<dbReference type="EMBL" id="JAAGNZ010000001">
    <property type="protein sequence ID" value="NEU65607.1"/>
    <property type="molecule type" value="Genomic_DNA"/>
</dbReference>
<dbReference type="SUPFAM" id="SSF55874">
    <property type="entry name" value="ATPase domain of HSP90 chaperone/DNA topoisomerase II/histidine kinase"/>
    <property type="match status" value="1"/>
</dbReference>
<feature type="transmembrane region" description="Helical" evidence="2">
    <location>
        <begin position="73"/>
        <end position="91"/>
    </location>
</feature>
<feature type="transmembrane region" description="Helical" evidence="2">
    <location>
        <begin position="46"/>
        <end position="64"/>
    </location>
</feature>
<keyword evidence="2" id="KW-0812">Transmembrane</keyword>
<keyword evidence="2" id="KW-1133">Transmembrane helix</keyword>
<protein>
    <submittedName>
        <fullName evidence="4">Sensor histidine kinase</fullName>
    </submittedName>
</protein>
<dbReference type="AlphaFoldDB" id="A0A6M0ICP2"/>
<feature type="transmembrane region" description="Helical" evidence="2">
    <location>
        <begin position="151"/>
        <end position="171"/>
    </location>
</feature>
<feature type="compositionally biased region" description="Pro residues" evidence="1">
    <location>
        <begin position="122"/>
        <end position="136"/>
    </location>
</feature>
<feature type="domain" description="Signal transduction histidine kinase internal region" evidence="3">
    <location>
        <begin position="185"/>
        <end position="261"/>
    </location>
</feature>
<dbReference type="RefSeq" id="WP_164034925.1">
    <property type="nucleotide sequence ID" value="NZ_JAAGNZ010000001.1"/>
</dbReference>
<keyword evidence="2" id="KW-0472">Membrane</keyword>
<dbReference type="PANTHER" id="PTHR34220">
    <property type="entry name" value="SENSOR HISTIDINE KINASE YPDA"/>
    <property type="match status" value="1"/>
</dbReference>
<keyword evidence="4" id="KW-0418">Kinase</keyword>
<reference evidence="4 5" key="1">
    <citation type="submission" date="2020-02" db="EMBL/GenBank/DDBJ databases">
        <title>Draft genome sequence of two Spirosoma agri KCTC 52727 and Spirosoma terrae KCTC 52035.</title>
        <authorList>
            <person name="Rojas J."/>
            <person name="Ambika Manirajan B."/>
            <person name="Ratering S."/>
            <person name="Suarez C."/>
            <person name="Schnell S."/>
        </authorList>
    </citation>
    <scope>NUCLEOTIDE SEQUENCE [LARGE SCALE GENOMIC DNA]</scope>
    <source>
        <strain evidence="4 5">KCTC 52727</strain>
    </source>
</reference>
<accession>A0A6M0ICP2</accession>
<dbReference type="Proteomes" id="UP000477386">
    <property type="component" value="Unassembled WGS sequence"/>
</dbReference>
<evidence type="ECO:0000313" key="4">
    <source>
        <dbReference type="EMBL" id="NEU65607.1"/>
    </source>
</evidence>
<organism evidence="4 5">
    <name type="scientific">Spirosoma agri</name>
    <dbReference type="NCBI Taxonomy" id="1987381"/>
    <lineage>
        <taxon>Bacteria</taxon>
        <taxon>Pseudomonadati</taxon>
        <taxon>Bacteroidota</taxon>
        <taxon>Cytophagia</taxon>
        <taxon>Cytophagales</taxon>
        <taxon>Cytophagaceae</taxon>
        <taxon>Spirosoma</taxon>
    </lineage>
</organism>